<protein>
    <recommendedName>
        <fullName evidence="1">non-specific serine/threonine protein kinase</fullName>
        <ecNumber evidence="1">2.7.11.1</ecNumber>
    </recommendedName>
</protein>
<dbReference type="GO" id="GO:0005524">
    <property type="term" value="F:ATP binding"/>
    <property type="evidence" value="ECO:0007669"/>
    <property type="project" value="UniProtKB-UniRule"/>
</dbReference>
<comment type="catalytic activity">
    <reaction evidence="7">
        <text>L-threonyl-[protein] + ATP = O-phospho-L-threonyl-[protein] + ADP + H(+)</text>
        <dbReference type="Rhea" id="RHEA:46608"/>
        <dbReference type="Rhea" id="RHEA-COMP:11060"/>
        <dbReference type="Rhea" id="RHEA-COMP:11605"/>
        <dbReference type="ChEBI" id="CHEBI:15378"/>
        <dbReference type="ChEBI" id="CHEBI:30013"/>
        <dbReference type="ChEBI" id="CHEBI:30616"/>
        <dbReference type="ChEBI" id="CHEBI:61977"/>
        <dbReference type="ChEBI" id="CHEBI:456216"/>
        <dbReference type="EC" id="2.7.11.1"/>
    </reaction>
</comment>
<dbReference type="PANTHER" id="PTHR24363:SF0">
    <property type="entry name" value="SERINE_THREONINE KINASE LIKE DOMAIN CONTAINING 1"/>
    <property type="match status" value="1"/>
</dbReference>
<reference evidence="12 13" key="1">
    <citation type="journal article" date="2017" name="BMC Genomics">
        <title>Comparative genomic and phylogenomic analyses of the Bifidobacteriaceae family.</title>
        <authorList>
            <person name="Lugli G.A."/>
            <person name="Milani C."/>
            <person name="Turroni F."/>
            <person name="Duranti S."/>
            <person name="Mancabelli L."/>
            <person name="Mangifesta M."/>
            <person name="Ferrario C."/>
            <person name="Modesto M."/>
            <person name="Mattarelli P."/>
            <person name="Jiri K."/>
            <person name="van Sinderen D."/>
            <person name="Ventura M."/>
        </authorList>
    </citation>
    <scope>NUCLEOTIDE SEQUENCE [LARGE SCALE GENOMIC DNA]</scope>
    <source>
        <strain evidence="12 13">DSM 24742</strain>
    </source>
</reference>
<comment type="caution">
    <text evidence="12">The sequence shown here is derived from an EMBL/GenBank/DDBJ whole genome shotgun (WGS) entry which is preliminary data.</text>
</comment>
<accession>A0A261EWP9</accession>
<evidence type="ECO:0000256" key="1">
    <source>
        <dbReference type="ARBA" id="ARBA00012513"/>
    </source>
</evidence>
<keyword evidence="10" id="KW-1133">Transmembrane helix</keyword>
<keyword evidence="2 12" id="KW-0723">Serine/threonine-protein kinase</keyword>
<dbReference type="AlphaFoldDB" id="A0A261EWP9"/>
<dbReference type="EC" id="2.7.11.1" evidence="1"/>
<dbReference type="GO" id="GO:0004674">
    <property type="term" value="F:protein serine/threonine kinase activity"/>
    <property type="evidence" value="ECO:0007669"/>
    <property type="project" value="UniProtKB-KW"/>
</dbReference>
<feature type="transmembrane region" description="Helical" evidence="10">
    <location>
        <begin position="289"/>
        <end position="311"/>
    </location>
</feature>
<keyword evidence="3" id="KW-0808">Transferase</keyword>
<dbReference type="InterPro" id="IPR000719">
    <property type="entry name" value="Prot_kinase_dom"/>
</dbReference>
<dbReference type="Gene3D" id="1.10.510.10">
    <property type="entry name" value="Transferase(Phosphotransferase) domain 1"/>
    <property type="match status" value="1"/>
</dbReference>
<dbReference type="PROSITE" id="PS00107">
    <property type="entry name" value="PROTEIN_KINASE_ATP"/>
    <property type="match status" value="1"/>
</dbReference>
<keyword evidence="6 9" id="KW-0067">ATP-binding</keyword>
<gene>
    <name evidence="12" type="ORF">PSRA_1222</name>
</gene>
<dbReference type="EMBL" id="MWWR01000009">
    <property type="protein sequence ID" value="OZG51278.1"/>
    <property type="molecule type" value="Genomic_DNA"/>
</dbReference>
<dbReference type="SUPFAM" id="SSF56112">
    <property type="entry name" value="Protein kinase-like (PK-like)"/>
    <property type="match status" value="1"/>
</dbReference>
<dbReference type="PANTHER" id="PTHR24363">
    <property type="entry name" value="SERINE/THREONINE PROTEIN KINASE"/>
    <property type="match status" value="1"/>
</dbReference>
<keyword evidence="10" id="KW-0812">Transmembrane</keyword>
<keyword evidence="13" id="KW-1185">Reference proteome</keyword>
<dbReference type="Proteomes" id="UP000216725">
    <property type="component" value="Unassembled WGS sequence"/>
</dbReference>
<keyword evidence="5 12" id="KW-0418">Kinase</keyword>
<evidence type="ECO:0000256" key="8">
    <source>
        <dbReference type="ARBA" id="ARBA00048679"/>
    </source>
</evidence>
<evidence type="ECO:0000313" key="12">
    <source>
        <dbReference type="EMBL" id="OZG51278.1"/>
    </source>
</evidence>
<evidence type="ECO:0000313" key="13">
    <source>
        <dbReference type="Proteomes" id="UP000216725"/>
    </source>
</evidence>
<evidence type="ECO:0000256" key="10">
    <source>
        <dbReference type="SAM" id="Phobius"/>
    </source>
</evidence>
<proteinExistence type="predicted"/>
<comment type="catalytic activity">
    <reaction evidence="8">
        <text>L-seryl-[protein] + ATP = O-phospho-L-seryl-[protein] + ADP + H(+)</text>
        <dbReference type="Rhea" id="RHEA:17989"/>
        <dbReference type="Rhea" id="RHEA-COMP:9863"/>
        <dbReference type="Rhea" id="RHEA-COMP:11604"/>
        <dbReference type="ChEBI" id="CHEBI:15378"/>
        <dbReference type="ChEBI" id="CHEBI:29999"/>
        <dbReference type="ChEBI" id="CHEBI:30616"/>
        <dbReference type="ChEBI" id="CHEBI:83421"/>
        <dbReference type="ChEBI" id="CHEBI:456216"/>
        <dbReference type="EC" id="2.7.11.1"/>
    </reaction>
</comment>
<evidence type="ECO:0000256" key="7">
    <source>
        <dbReference type="ARBA" id="ARBA00047899"/>
    </source>
</evidence>
<evidence type="ECO:0000256" key="4">
    <source>
        <dbReference type="ARBA" id="ARBA00022741"/>
    </source>
</evidence>
<dbReference type="PROSITE" id="PS50011">
    <property type="entry name" value="PROTEIN_KINASE_DOM"/>
    <property type="match status" value="1"/>
</dbReference>
<dbReference type="Gene3D" id="3.30.200.20">
    <property type="entry name" value="Phosphorylase Kinase, domain 1"/>
    <property type="match status" value="1"/>
</dbReference>
<dbReference type="InterPro" id="IPR011009">
    <property type="entry name" value="Kinase-like_dom_sf"/>
</dbReference>
<dbReference type="SMART" id="SM00220">
    <property type="entry name" value="S_TKc"/>
    <property type="match status" value="1"/>
</dbReference>
<evidence type="ECO:0000256" key="6">
    <source>
        <dbReference type="ARBA" id="ARBA00022840"/>
    </source>
</evidence>
<evidence type="ECO:0000256" key="2">
    <source>
        <dbReference type="ARBA" id="ARBA00022527"/>
    </source>
</evidence>
<dbReference type="RefSeq" id="WP_094661034.1">
    <property type="nucleotide sequence ID" value="NZ_JBKZBR010000007.1"/>
</dbReference>
<evidence type="ECO:0000256" key="3">
    <source>
        <dbReference type="ARBA" id="ARBA00022679"/>
    </source>
</evidence>
<dbReference type="InterPro" id="IPR008271">
    <property type="entry name" value="Ser/Thr_kinase_AS"/>
</dbReference>
<dbReference type="InterPro" id="IPR017441">
    <property type="entry name" value="Protein_kinase_ATP_BS"/>
</dbReference>
<organism evidence="12 13">
    <name type="scientific">Pseudoscardovia radai</name>
    <dbReference type="NCBI Taxonomy" id="987066"/>
    <lineage>
        <taxon>Bacteria</taxon>
        <taxon>Bacillati</taxon>
        <taxon>Actinomycetota</taxon>
        <taxon>Actinomycetes</taxon>
        <taxon>Bifidobacteriales</taxon>
        <taxon>Bifidobacteriaceae</taxon>
        <taxon>Pseudoscardovia</taxon>
    </lineage>
</organism>
<sequence>MAGVGEVIAGRYRIDKVIGHGGMSTVYLATDTKLNKQWALKEIRTVGDAEQRDVIIKGLVNEANLLKGLNHPAIPRIVDLFQTDAKNADEIYIVMDYVEGRTLSRLVTKKGPQSEQVVADWGVQLCDVLDYLHRRNPSIIYRDVKPSNVMLTPDGAIRLIDFGIAREIPGKGTEGRTLLGDPRPLGTQGFGAPEQFEDGAPIDARTDIYALGATLFYLLTGVNPHTNPMKPIRQIDPSLSEGLEEVILRATQQDPNKRYADCAEMAYALRHYRDRDAAHNRAFRRRVRIFNGLVIAAVVCLVLGLACIPAGNASRNKDYDYWMQTGAQSTNDAAAEQAYRNATKAKSDSIEPYEKLIALYENDGQFSTSEEQTFNTLIVENTQDLSKNSDNWGTLSYDTGLMYWYFYTPDSAVASASSSATSAEADEQARGLRVRAASQWMHNAADSTADIKDKAAVYAEIADFMTQIDAKIKQGTDSGYSKHFEELRKLVENSQDETNPVMRLDVANLTLYALQTYPRNFRAEGISKDDMLALAQSAVDLAQGTTVNASDSTQENNRKRAIDSKDATTTAIENAFIDVTGQKGNEA</sequence>
<feature type="binding site" evidence="9">
    <location>
        <position position="41"/>
    </location>
    <ligand>
        <name>ATP</name>
        <dbReference type="ChEBI" id="CHEBI:30616"/>
    </ligand>
</feature>
<feature type="domain" description="Protein kinase" evidence="11">
    <location>
        <begin position="12"/>
        <end position="270"/>
    </location>
</feature>
<evidence type="ECO:0000256" key="5">
    <source>
        <dbReference type="ARBA" id="ARBA00022777"/>
    </source>
</evidence>
<name>A0A261EWP9_9BIFI</name>
<evidence type="ECO:0000259" key="11">
    <source>
        <dbReference type="PROSITE" id="PS50011"/>
    </source>
</evidence>
<dbReference type="CDD" id="cd14014">
    <property type="entry name" value="STKc_PknB_like"/>
    <property type="match status" value="1"/>
</dbReference>
<keyword evidence="10" id="KW-0472">Membrane</keyword>
<dbReference type="Pfam" id="PF00069">
    <property type="entry name" value="Pkinase"/>
    <property type="match status" value="1"/>
</dbReference>
<dbReference type="PROSITE" id="PS00108">
    <property type="entry name" value="PROTEIN_KINASE_ST"/>
    <property type="match status" value="1"/>
</dbReference>
<dbReference type="OrthoDB" id="137117at2"/>
<evidence type="ECO:0000256" key="9">
    <source>
        <dbReference type="PROSITE-ProRule" id="PRU10141"/>
    </source>
</evidence>
<keyword evidence="4 9" id="KW-0547">Nucleotide-binding</keyword>